<dbReference type="InterPro" id="IPR024757">
    <property type="entry name" value="FtsZ_C"/>
</dbReference>
<dbReference type="RefSeq" id="XP_022767091.1">
    <property type="nucleotide sequence ID" value="XM_022911356.1"/>
</dbReference>
<evidence type="ECO:0000256" key="4">
    <source>
        <dbReference type="ARBA" id="ARBA00022528"/>
    </source>
</evidence>
<dbReference type="InterPro" id="IPR037103">
    <property type="entry name" value="Tubulin/FtsZ-like_C"/>
</dbReference>
<dbReference type="HAMAP" id="MF_00909">
    <property type="entry name" value="FtsZ"/>
    <property type="match status" value="1"/>
</dbReference>
<feature type="compositionally biased region" description="Polar residues" evidence="12">
    <location>
        <begin position="92"/>
        <end position="116"/>
    </location>
</feature>
<dbReference type="GO" id="GO:0010020">
    <property type="term" value="P:chloroplast fission"/>
    <property type="evidence" value="ECO:0007669"/>
    <property type="project" value="UniProtKB-ARBA"/>
</dbReference>
<dbReference type="PRINTS" id="PR00423">
    <property type="entry name" value="CELLDVISFTSZ"/>
</dbReference>
<dbReference type="PANTHER" id="PTHR30314:SF3">
    <property type="entry name" value="MITOCHONDRIAL DIVISION PROTEIN FSZA"/>
    <property type="match status" value="1"/>
</dbReference>
<dbReference type="InterPro" id="IPR018316">
    <property type="entry name" value="Tubulin/FtsZ_2-layer-sand-dom"/>
</dbReference>
<dbReference type="SMART" id="SM00864">
    <property type="entry name" value="Tubulin"/>
    <property type="match status" value="1"/>
</dbReference>
<evidence type="ECO:0000256" key="9">
    <source>
        <dbReference type="ARBA" id="ARBA00023078"/>
    </source>
</evidence>
<feature type="region of interest" description="Disordered" evidence="12">
    <location>
        <begin position="91"/>
        <end position="116"/>
    </location>
</feature>
<keyword evidence="8" id="KW-0809">Transit peptide</keyword>
<evidence type="ECO:0000313" key="16">
    <source>
        <dbReference type="RefSeq" id="XP_022767091.1"/>
    </source>
</evidence>
<keyword evidence="9" id="KW-0793">Thylakoid</keyword>
<dbReference type="GO" id="GO:0003924">
    <property type="term" value="F:GTPase activity"/>
    <property type="evidence" value="ECO:0007669"/>
    <property type="project" value="InterPro"/>
</dbReference>
<keyword evidence="16" id="KW-0132">Cell division</keyword>
<dbReference type="GeneID" id="111311721"/>
<dbReference type="NCBIfam" id="TIGR00065">
    <property type="entry name" value="ftsZ"/>
    <property type="match status" value="1"/>
</dbReference>
<sequence length="461" mass="48629">MATAISPYFTPSDTRSMAVLNVLGGRVVMENPLGRGSYLKMCGRKSGFLSARQMSMMTRFRCSANSHSVSPYQNKDPFLNLHPEVSMLRGEGNNTITNPRKDSSSGSVTESLRDMSGSSNYNEAKIKVIGVGGGGSNAVNRMIESSMKGVEFWIVNTDVQAMKMSPVFPEHRLQIGQELTRGLGAGGNPEIGMNAAKESKGSIEEALYGADMVFVTAGMGGGTGTGGAPVIAGVAKSMGVLTVGIVTTPFSFEGRRRAVQAQEGIAALRENVDTLIVIPNDKLLTAVSQSTPVTEAFNLADDILRQGVRGISDIIMIPGLVNVDFADVRTIMANAGSSLMGIGTATGKTRARDAALNAIQSPLLDLGIERATGIVWNITGGSDLTLFEVNAAAEVIYDLVDPTANLIFGAVIDPSLSGQAGQLAQGDIGLGMNRRPSFSEVGTVDIPEFLKKKGRSRYPRA</sequence>
<protein>
    <submittedName>
        <fullName evidence="16">Cell division protein FtsZ homolog 2-1, chloroplastic isoform X2</fullName>
    </submittedName>
</protein>
<dbReference type="GO" id="GO:0051301">
    <property type="term" value="P:cell division"/>
    <property type="evidence" value="ECO:0007669"/>
    <property type="project" value="UniProtKB-KW"/>
</dbReference>
<evidence type="ECO:0000256" key="5">
    <source>
        <dbReference type="ARBA" id="ARBA00022553"/>
    </source>
</evidence>
<evidence type="ECO:0000256" key="1">
    <source>
        <dbReference type="ARBA" id="ARBA00004470"/>
    </source>
</evidence>
<feature type="domain" description="Tubulin/FtsZ GTPase" evidence="13">
    <location>
        <begin position="125"/>
        <end position="319"/>
    </location>
</feature>
<dbReference type="SUPFAM" id="SSF52490">
    <property type="entry name" value="Tubulin nucleotide-binding domain-like"/>
    <property type="match status" value="1"/>
</dbReference>
<dbReference type="InterPro" id="IPR008280">
    <property type="entry name" value="Tub_FtsZ_C"/>
</dbReference>
<evidence type="ECO:0000259" key="14">
    <source>
        <dbReference type="SMART" id="SM00865"/>
    </source>
</evidence>
<dbReference type="Proteomes" id="UP000515121">
    <property type="component" value="Unplaced"/>
</dbReference>
<dbReference type="FunFam" id="3.30.1330.20:FF:000007">
    <property type="entry name" value="Cell division protein ftsZ, putative"/>
    <property type="match status" value="1"/>
</dbReference>
<dbReference type="PANTHER" id="PTHR30314">
    <property type="entry name" value="CELL DIVISION PROTEIN FTSZ-RELATED"/>
    <property type="match status" value="1"/>
</dbReference>
<dbReference type="InterPro" id="IPR003008">
    <property type="entry name" value="Tubulin_FtsZ_GTPase"/>
</dbReference>
<gene>
    <name evidence="16" type="primary">LOC111311721</name>
</gene>
<evidence type="ECO:0000256" key="11">
    <source>
        <dbReference type="ARBA" id="ARBA00023136"/>
    </source>
</evidence>
<dbReference type="Pfam" id="PF12327">
    <property type="entry name" value="FtsZ_C"/>
    <property type="match status" value="1"/>
</dbReference>
<accession>A0A6P6AQL9</accession>
<comment type="similarity">
    <text evidence="3">Belongs to the FtsZ family.</text>
</comment>
<keyword evidence="5" id="KW-0597">Phosphoprotein</keyword>
<dbReference type="GO" id="GO:0009570">
    <property type="term" value="C:chloroplast stroma"/>
    <property type="evidence" value="ECO:0007669"/>
    <property type="project" value="UniProtKB-SubCell"/>
</dbReference>
<proteinExistence type="inferred from homology"/>
<dbReference type="GO" id="GO:0009535">
    <property type="term" value="C:chloroplast thylakoid membrane"/>
    <property type="evidence" value="ECO:0007669"/>
    <property type="project" value="UniProtKB-SubCell"/>
</dbReference>
<name>A0A6P6AQL9_DURZI</name>
<comment type="subcellular location">
    <subcellularLocation>
        <location evidence="1">Plastid</location>
        <location evidence="1">Chloroplast stroma</location>
    </subcellularLocation>
    <subcellularLocation>
        <location evidence="2">Plastid</location>
        <location evidence="2">Chloroplast thylakoid membrane</location>
        <topology evidence="2">Peripheral membrane protein</topology>
    </subcellularLocation>
</comment>
<dbReference type="Pfam" id="PF00091">
    <property type="entry name" value="Tubulin"/>
    <property type="match status" value="1"/>
</dbReference>
<evidence type="ECO:0000313" key="15">
    <source>
        <dbReference type="Proteomes" id="UP000515121"/>
    </source>
</evidence>
<organism evidence="15 16">
    <name type="scientific">Durio zibethinus</name>
    <name type="common">Durian</name>
    <dbReference type="NCBI Taxonomy" id="66656"/>
    <lineage>
        <taxon>Eukaryota</taxon>
        <taxon>Viridiplantae</taxon>
        <taxon>Streptophyta</taxon>
        <taxon>Embryophyta</taxon>
        <taxon>Tracheophyta</taxon>
        <taxon>Spermatophyta</taxon>
        <taxon>Magnoliopsida</taxon>
        <taxon>eudicotyledons</taxon>
        <taxon>Gunneridae</taxon>
        <taxon>Pentapetalae</taxon>
        <taxon>rosids</taxon>
        <taxon>malvids</taxon>
        <taxon>Malvales</taxon>
        <taxon>Malvaceae</taxon>
        <taxon>Helicteroideae</taxon>
        <taxon>Durio</taxon>
    </lineage>
</organism>
<keyword evidence="11" id="KW-0472">Membrane</keyword>
<dbReference type="SMART" id="SM00865">
    <property type="entry name" value="Tubulin_C"/>
    <property type="match status" value="1"/>
</dbReference>
<dbReference type="CDD" id="cd02201">
    <property type="entry name" value="FtsZ_type1"/>
    <property type="match status" value="1"/>
</dbReference>
<evidence type="ECO:0000256" key="7">
    <source>
        <dbReference type="ARBA" id="ARBA00022741"/>
    </source>
</evidence>
<dbReference type="InterPro" id="IPR036525">
    <property type="entry name" value="Tubulin/FtsZ_GTPase_sf"/>
</dbReference>
<evidence type="ECO:0000259" key="13">
    <source>
        <dbReference type="SMART" id="SM00864"/>
    </source>
</evidence>
<dbReference type="Gene3D" id="3.40.50.1440">
    <property type="entry name" value="Tubulin/FtsZ, GTPase domain"/>
    <property type="match status" value="1"/>
</dbReference>
<keyword evidence="4" id="KW-0150">Chloroplast</keyword>
<evidence type="ECO:0000256" key="10">
    <source>
        <dbReference type="ARBA" id="ARBA00023134"/>
    </source>
</evidence>
<evidence type="ECO:0000256" key="3">
    <source>
        <dbReference type="ARBA" id="ARBA00009690"/>
    </source>
</evidence>
<keyword evidence="7" id="KW-0547">Nucleotide-binding</keyword>
<dbReference type="SUPFAM" id="SSF55307">
    <property type="entry name" value="Tubulin C-terminal domain-like"/>
    <property type="match status" value="1"/>
</dbReference>
<evidence type="ECO:0000256" key="6">
    <source>
        <dbReference type="ARBA" id="ARBA00022640"/>
    </source>
</evidence>
<evidence type="ECO:0000256" key="8">
    <source>
        <dbReference type="ARBA" id="ARBA00022946"/>
    </source>
</evidence>
<dbReference type="FunFam" id="3.40.50.1440:FF:000001">
    <property type="entry name" value="Cell division protein FtsZ"/>
    <property type="match status" value="1"/>
</dbReference>
<evidence type="ECO:0000256" key="12">
    <source>
        <dbReference type="SAM" id="MobiDB-lite"/>
    </source>
</evidence>
<evidence type="ECO:0000256" key="2">
    <source>
        <dbReference type="ARBA" id="ARBA00004525"/>
    </source>
</evidence>
<keyword evidence="16" id="KW-0131">Cell cycle</keyword>
<dbReference type="InterPro" id="IPR020805">
    <property type="entry name" value="Cell_div_FtsZ_CS"/>
</dbReference>
<keyword evidence="10" id="KW-0342">GTP-binding</keyword>
<dbReference type="GO" id="GO:0005525">
    <property type="term" value="F:GTP binding"/>
    <property type="evidence" value="ECO:0007669"/>
    <property type="project" value="UniProtKB-KW"/>
</dbReference>
<dbReference type="AlphaFoldDB" id="A0A6P6AQL9"/>
<dbReference type="InterPro" id="IPR000158">
    <property type="entry name" value="Cell_div_FtsZ"/>
</dbReference>
<keyword evidence="6" id="KW-0934">Plastid</keyword>
<reference evidence="16" key="1">
    <citation type="submission" date="2025-08" db="UniProtKB">
        <authorList>
            <consortium name="RefSeq"/>
        </authorList>
    </citation>
    <scope>IDENTIFICATION</scope>
    <source>
        <tissue evidence="16">Fruit stalk</tissue>
    </source>
</reference>
<dbReference type="InterPro" id="IPR045061">
    <property type="entry name" value="FtsZ/CetZ"/>
</dbReference>
<dbReference type="PROSITE" id="PS01135">
    <property type="entry name" value="FTSZ_2"/>
    <property type="match status" value="1"/>
</dbReference>
<feature type="domain" description="Tubulin/FtsZ 2-layer sandwich" evidence="14">
    <location>
        <begin position="321"/>
        <end position="441"/>
    </location>
</feature>
<dbReference type="GO" id="GO:0070938">
    <property type="term" value="C:contractile ring"/>
    <property type="evidence" value="ECO:0007669"/>
    <property type="project" value="UniProtKB-ARBA"/>
</dbReference>
<dbReference type="Gene3D" id="3.30.1330.20">
    <property type="entry name" value="Tubulin/FtsZ, C-terminal domain"/>
    <property type="match status" value="1"/>
</dbReference>
<keyword evidence="15" id="KW-1185">Reference proteome</keyword>
<dbReference type="GO" id="GO:0042802">
    <property type="term" value="F:identical protein binding"/>
    <property type="evidence" value="ECO:0007669"/>
    <property type="project" value="UniProtKB-ARBA"/>
</dbReference>